<dbReference type="EC" id="2.3.1.-" evidence="3"/>
<proteinExistence type="predicted"/>
<dbReference type="EMBL" id="JBHSGL010000005">
    <property type="protein sequence ID" value="MFC4712733.1"/>
    <property type="molecule type" value="Genomic_DNA"/>
</dbReference>
<dbReference type="SUPFAM" id="SSF55729">
    <property type="entry name" value="Acyl-CoA N-acyltransferases (Nat)"/>
    <property type="match status" value="1"/>
</dbReference>
<evidence type="ECO:0000313" key="3">
    <source>
        <dbReference type="EMBL" id="MFC4712733.1"/>
    </source>
</evidence>
<gene>
    <name evidence="3" type="ORF">ACFO5U_07685</name>
</gene>
<feature type="domain" description="N-acetyltransferase" evidence="2">
    <location>
        <begin position="6"/>
        <end position="171"/>
    </location>
</feature>
<dbReference type="RefSeq" id="WP_377278116.1">
    <property type="nucleotide sequence ID" value="NZ_JBHSGL010000005.1"/>
</dbReference>
<protein>
    <submittedName>
        <fullName evidence="3">GNAT family N-acetyltransferase</fullName>
        <ecNumber evidence="3">2.3.1.-</ecNumber>
    </submittedName>
</protein>
<dbReference type="Gene3D" id="3.40.630.30">
    <property type="match status" value="1"/>
</dbReference>
<dbReference type="InterPro" id="IPR000182">
    <property type="entry name" value="GNAT_dom"/>
</dbReference>
<dbReference type="Proteomes" id="UP001595932">
    <property type="component" value="Unassembled WGS sequence"/>
</dbReference>
<reference evidence="4" key="1">
    <citation type="journal article" date="2019" name="Int. J. Syst. Evol. Microbiol.">
        <title>The Global Catalogue of Microorganisms (GCM) 10K type strain sequencing project: providing services to taxonomists for standard genome sequencing and annotation.</title>
        <authorList>
            <consortium name="The Broad Institute Genomics Platform"/>
            <consortium name="The Broad Institute Genome Sequencing Center for Infectious Disease"/>
            <person name="Wu L."/>
            <person name="Ma J."/>
        </authorList>
    </citation>
    <scope>NUCLEOTIDE SEQUENCE [LARGE SCALE GENOMIC DNA]</scope>
    <source>
        <strain evidence="4">CGMCC 1.12151</strain>
    </source>
</reference>
<evidence type="ECO:0000259" key="2">
    <source>
        <dbReference type="PROSITE" id="PS51186"/>
    </source>
</evidence>
<evidence type="ECO:0000256" key="1">
    <source>
        <dbReference type="ARBA" id="ARBA00023251"/>
    </source>
</evidence>
<keyword evidence="1" id="KW-0046">Antibiotic resistance</keyword>
<name>A0ABV9MC23_9BACL</name>
<comment type="caution">
    <text evidence="3">The sequence shown here is derived from an EMBL/GenBank/DDBJ whole genome shotgun (WGS) entry which is preliminary data.</text>
</comment>
<sequence>MNLDNVSIRKMNHADLETMARWLSTEAVLKFYGDVNSPFSLQQVEKKYGPRIDGDVLVVPFIVELNGAPIGFMQYYKIEKCEQQTFGYPANLDVYGIDQFIGVPSLFNKGLGTIMVKKFIVSIVETTDADLVILDTAISNPRAIRCYEKCGFSKMQKINNGRSWLMAMQTSSQTSANL</sequence>
<organism evidence="3 4">
    <name type="scientific">Planococcus dechangensis</name>
    <dbReference type="NCBI Taxonomy" id="1176255"/>
    <lineage>
        <taxon>Bacteria</taxon>
        <taxon>Bacillati</taxon>
        <taxon>Bacillota</taxon>
        <taxon>Bacilli</taxon>
        <taxon>Bacillales</taxon>
        <taxon>Caryophanaceae</taxon>
        <taxon>Planococcus</taxon>
    </lineage>
</organism>
<keyword evidence="3" id="KW-0012">Acyltransferase</keyword>
<dbReference type="InterPro" id="IPR016181">
    <property type="entry name" value="Acyl_CoA_acyltransferase"/>
</dbReference>
<dbReference type="PANTHER" id="PTHR31438:SF1">
    <property type="entry name" value="LYSINE N-ACYLTRANSFERASE C17G9.06C-RELATED"/>
    <property type="match status" value="1"/>
</dbReference>
<dbReference type="Pfam" id="PF13523">
    <property type="entry name" value="Acetyltransf_8"/>
    <property type="match status" value="1"/>
</dbReference>
<dbReference type="PROSITE" id="PS51186">
    <property type="entry name" value="GNAT"/>
    <property type="match status" value="1"/>
</dbReference>
<keyword evidence="4" id="KW-1185">Reference proteome</keyword>
<keyword evidence="3" id="KW-0808">Transferase</keyword>
<dbReference type="PANTHER" id="PTHR31438">
    <property type="entry name" value="LYSINE N-ACYLTRANSFERASE C17G9.06C-RELATED"/>
    <property type="match status" value="1"/>
</dbReference>
<dbReference type="GO" id="GO:0016746">
    <property type="term" value="F:acyltransferase activity"/>
    <property type="evidence" value="ECO:0007669"/>
    <property type="project" value="UniProtKB-KW"/>
</dbReference>
<evidence type="ECO:0000313" key="4">
    <source>
        <dbReference type="Proteomes" id="UP001595932"/>
    </source>
</evidence>
<accession>A0ABV9MC23</accession>